<protein>
    <submittedName>
        <fullName evidence="1">Uncharacterized protein</fullName>
    </submittedName>
</protein>
<dbReference type="EMBL" id="UYRR01003406">
    <property type="protein sequence ID" value="VDK20074.1"/>
    <property type="molecule type" value="Genomic_DNA"/>
</dbReference>
<sequence length="76" mass="8404">MAVIEQETGFGSFADWTKITLPINEHLFSSLSVNGSSSEESQRENDVILHCDVFVCTGHQLHGFQNAPTVSYYALV</sequence>
<evidence type="ECO:0000313" key="1">
    <source>
        <dbReference type="EMBL" id="VDK20074.1"/>
    </source>
</evidence>
<dbReference type="Proteomes" id="UP000267096">
    <property type="component" value="Unassembled WGS sequence"/>
</dbReference>
<proteinExistence type="predicted"/>
<dbReference type="AlphaFoldDB" id="A0A3P6PGX4"/>
<reference evidence="1 2" key="1">
    <citation type="submission" date="2018-11" db="EMBL/GenBank/DDBJ databases">
        <authorList>
            <consortium name="Pathogen Informatics"/>
        </authorList>
    </citation>
    <scope>NUCLEOTIDE SEQUENCE [LARGE SCALE GENOMIC DNA]</scope>
</reference>
<keyword evidence="2" id="KW-1185">Reference proteome</keyword>
<name>A0A3P6PGX4_ANISI</name>
<organism evidence="1 2">
    <name type="scientific">Anisakis simplex</name>
    <name type="common">Herring worm</name>
    <dbReference type="NCBI Taxonomy" id="6269"/>
    <lineage>
        <taxon>Eukaryota</taxon>
        <taxon>Metazoa</taxon>
        <taxon>Ecdysozoa</taxon>
        <taxon>Nematoda</taxon>
        <taxon>Chromadorea</taxon>
        <taxon>Rhabditida</taxon>
        <taxon>Spirurina</taxon>
        <taxon>Ascaridomorpha</taxon>
        <taxon>Ascaridoidea</taxon>
        <taxon>Anisakidae</taxon>
        <taxon>Anisakis</taxon>
        <taxon>Anisakis simplex complex</taxon>
    </lineage>
</organism>
<accession>A0A3P6PGX4</accession>
<gene>
    <name evidence="1" type="ORF">ASIM_LOCUS2514</name>
</gene>
<evidence type="ECO:0000313" key="2">
    <source>
        <dbReference type="Proteomes" id="UP000267096"/>
    </source>
</evidence>